<evidence type="ECO:0000256" key="1">
    <source>
        <dbReference type="ARBA" id="ARBA00022801"/>
    </source>
</evidence>
<dbReference type="EMBL" id="OIVN01001731">
    <property type="protein sequence ID" value="SPC97060.1"/>
    <property type="molecule type" value="Genomic_DNA"/>
</dbReference>
<dbReference type="PROSITE" id="PS01095">
    <property type="entry name" value="GH18_1"/>
    <property type="match status" value="1"/>
</dbReference>
<dbReference type="Gene3D" id="3.20.20.80">
    <property type="entry name" value="Glycosidases"/>
    <property type="match status" value="2"/>
</dbReference>
<name>A0A2N9GC87_FAGSY</name>
<dbReference type="GO" id="GO:0005975">
    <property type="term" value="P:carbohydrate metabolic process"/>
    <property type="evidence" value="ECO:0007669"/>
    <property type="project" value="InterPro"/>
</dbReference>
<accession>A0A2N9GC87</accession>
<dbReference type="InterPro" id="IPR001579">
    <property type="entry name" value="Glyco_hydro_18_chit_AS"/>
</dbReference>
<evidence type="ECO:0000256" key="2">
    <source>
        <dbReference type="ARBA" id="ARBA00023295"/>
    </source>
</evidence>
<dbReference type="GO" id="GO:0005576">
    <property type="term" value="C:extracellular region"/>
    <property type="evidence" value="ECO:0007669"/>
    <property type="project" value="TreeGrafter"/>
</dbReference>
<protein>
    <recommendedName>
        <fullName evidence="4">GH18 domain-containing protein</fullName>
    </recommendedName>
</protein>
<dbReference type="GO" id="GO:0004568">
    <property type="term" value="F:chitinase activity"/>
    <property type="evidence" value="ECO:0007669"/>
    <property type="project" value="TreeGrafter"/>
</dbReference>
<gene>
    <name evidence="3" type="ORF">FSB_LOCUS24942</name>
</gene>
<sequence>MRRAREMNLEPCTSSSLELLSSTEHVSATRCRLLHHGGGVGSYSLSSGNDAKQVANFLQNNYLGGRSNSRPLGDAVLDGIDFDIEQAPAAAPSDGFIPAHELKSQVLPSIKSSPKYGGVMLWNKKYDNGYSSSIKGAV</sequence>
<dbReference type="PANTHER" id="PTHR45708">
    <property type="entry name" value="ENDOCHITINASE"/>
    <property type="match status" value="1"/>
</dbReference>
<dbReference type="SUPFAM" id="SSF51445">
    <property type="entry name" value="(Trans)glycosidases"/>
    <property type="match status" value="1"/>
</dbReference>
<dbReference type="InterPro" id="IPR017853">
    <property type="entry name" value="GH"/>
</dbReference>
<organism evidence="3">
    <name type="scientific">Fagus sylvatica</name>
    <name type="common">Beechnut</name>
    <dbReference type="NCBI Taxonomy" id="28930"/>
    <lineage>
        <taxon>Eukaryota</taxon>
        <taxon>Viridiplantae</taxon>
        <taxon>Streptophyta</taxon>
        <taxon>Embryophyta</taxon>
        <taxon>Tracheophyta</taxon>
        <taxon>Spermatophyta</taxon>
        <taxon>Magnoliopsida</taxon>
        <taxon>eudicotyledons</taxon>
        <taxon>Gunneridae</taxon>
        <taxon>Pentapetalae</taxon>
        <taxon>rosids</taxon>
        <taxon>fabids</taxon>
        <taxon>Fagales</taxon>
        <taxon>Fagaceae</taxon>
        <taxon>Fagus</taxon>
    </lineage>
</organism>
<reference evidence="3" key="1">
    <citation type="submission" date="2018-02" db="EMBL/GenBank/DDBJ databases">
        <authorList>
            <person name="Cohen D.B."/>
            <person name="Kent A.D."/>
        </authorList>
    </citation>
    <scope>NUCLEOTIDE SEQUENCE</scope>
</reference>
<dbReference type="AlphaFoldDB" id="A0A2N9GC87"/>
<evidence type="ECO:0000313" key="3">
    <source>
        <dbReference type="EMBL" id="SPC97060.1"/>
    </source>
</evidence>
<keyword evidence="2" id="KW-0326">Glycosidase</keyword>
<dbReference type="InterPro" id="IPR050542">
    <property type="entry name" value="Glycosyl_Hydrlase18_Chitinase"/>
</dbReference>
<keyword evidence="1" id="KW-0378">Hydrolase</keyword>
<evidence type="ECO:0008006" key="4">
    <source>
        <dbReference type="Google" id="ProtNLM"/>
    </source>
</evidence>
<proteinExistence type="predicted"/>
<dbReference type="PANTHER" id="PTHR45708:SF49">
    <property type="entry name" value="ENDOCHITINASE"/>
    <property type="match status" value="1"/>
</dbReference>